<reference evidence="1 2" key="1">
    <citation type="journal article" date="2021" name="Elife">
        <title>Chloroplast acquisition without the gene transfer in kleptoplastic sea slugs, Plakobranchus ocellatus.</title>
        <authorList>
            <person name="Maeda T."/>
            <person name="Takahashi S."/>
            <person name="Yoshida T."/>
            <person name="Shimamura S."/>
            <person name="Takaki Y."/>
            <person name="Nagai Y."/>
            <person name="Toyoda A."/>
            <person name="Suzuki Y."/>
            <person name="Arimoto A."/>
            <person name="Ishii H."/>
            <person name="Satoh N."/>
            <person name="Nishiyama T."/>
            <person name="Hasebe M."/>
            <person name="Maruyama T."/>
            <person name="Minagawa J."/>
            <person name="Obokata J."/>
            <person name="Shigenobu S."/>
        </authorList>
    </citation>
    <scope>NUCLEOTIDE SEQUENCE [LARGE SCALE GENOMIC DNA]</scope>
</reference>
<comment type="caution">
    <text evidence="1">The sequence shown here is derived from an EMBL/GenBank/DDBJ whole genome shotgun (WGS) entry which is preliminary data.</text>
</comment>
<proteinExistence type="predicted"/>
<dbReference type="AlphaFoldDB" id="A0AAV4IJL1"/>
<sequence>MLIIISQDFKVTLQYELVFQTIRTQEKSRWQVAELSVSLKSLWAVLLNQKLLEVVMRPQGIKRWNKVEQLVRLANPVTAQVEKKNQKALTPEWMETSNLEMDPKILKCLEDLTKNLKIYGKENFHVILGSYFSPLQKEKTKLCQR</sequence>
<evidence type="ECO:0000313" key="1">
    <source>
        <dbReference type="EMBL" id="GFS09367.1"/>
    </source>
</evidence>
<accession>A0AAV4IJL1</accession>
<protein>
    <submittedName>
        <fullName evidence="1">Uncharacterized protein</fullName>
    </submittedName>
</protein>
<name>A0AAV4IJL1_9GAST</name>
<keyword evidence="2" id="KW-1185">Reference proteome</keyword>
<evidence type="ECO:0000313" key="2">
    <source>
        <dbReference type="Proteomes" id="UP000762676"/>
    </source>
</evidence>
<dbReference type="EMBL" id="BMAT01006270">
    <property type="protein sequence ID" value="GFS09367.1"/>
    <property type="molecule type" value="Genomic_DNA"/>
</dbReference>
<dbReference type="Proteomes" id="UP000762676">
    <property type="component" value="Unassembled WGS sequence"/>
</dbReference>
<gene>
    <name evidence="1" type="ORF">ElyMa_003036700</name>
</gene>
<organism evidence="1 2">
    <name type="scientific">Elysia marginata</name>
    <dbReference type="NCBI Taxonomy" id="1093978"/>
    <lineage>
        <taxon>Eukaryota</taxon>
        <taxon>Metazoa</taxon>
        <taxon>Spiralia</taxon>
        <taxon>Lophotrochozoa</taxon>
        <taxon>Mollusca</taxon>
        <taxon>Gastropoda</taxon>
        <taxon>Heterobranchia</taxon>
        <taxon>Euthyneura</taxon>
        <taxon>Panpulmonata</taxon>
        <taxon>Sacoglossa</taxon>
        <taxon>Placobranchoidea</taxon>
        <taxon>Plakobranchidae</taxon>
        <taxon>Elysia</taxon>
    </lineage>
</organism>